<evidence type="ECO:0000256" key="2">
    <source>
        <dbReference type="ARBA" id="ARBA00022475"/>
    </source>
</evidence>
<accession>A0A9D1SH67</accession>
<dbReference type="PANTHER" id="PTHR33695">
    <property type="entry name" value="LIPOPROTEIN SIGNAL PEPTIDASE"/>
    <property type="match status" value="1"/>
</dbReference>
<evidence type="ECO:0000256" key="8">
    <source>
        <dbReference type="ARBA" id="ARBA00023136"/>
    </source>
</evidence>
<evidence type="ECO:0000313" key="11">
    <source>
        <dbReference type="EMBL" id="HIU60036.1"/>
    </source>
</evidence>
<dbReference type="EMBL" id="DVNF01000048">
    <property type="protein sequence ID" value="HIU60036.1"/>
    <property type="molecule type" value="Genomic_DNA"/>
</dbReference>
<evidence type="ECO:0000256" key="1">
    <source>
        <dbReference type="ARBA" id="ARBA00006139"/>
    </source>
</evidence>
<dbReference type="PANTHER" id="PTHR33695:SF1">
    <property type="entry name" value="LIPOPROTEIN SIGNAL PEPTIDASE"/>
    <property type="match status" value="1"/>
</dbReference>
<name>A0A9D1SH67_9FIRM</name>
<gene>
    <name evidence="11" type="ORF">IAB05_01450</name>
</gene>
<reference evidence="11" key="2">
    <citation type="journal article" date="2021" name="PeerJ">
        <title>Extensive microbial diversity within the chicken gut microbiome revealed by metagenomics and culture.</title>
        <authorList>
            <person name="Gilroy R."/>
            <person name="Ravi A."/>
            <person name="Getino M."/>
            <person name="Pursley I."/>
            <person name="Horton D.L."/>
            <person name="Alikhan N.F."/>
            <person name="Baker D."/>
            <person name="Gharbi K."/>
            <person name="Hall N."/>
            <person name="Watson M."/>
            <person name="Adriaenssens E.M."/>
            <person name="Foster-Nyarko E."/>
            <person name="Jarju S."/>
            <person name="Secka A."/>
            <person name="Antonio M."/>
            <person name="Oren A."/>
            <person name="Chaudhuri R.R."/>
            <person name="La Ragione R."/>
            <person name="Hildebrand F."/>
            <person name="Pallen M.J."/>
        </authorList>
    </citation>
    <scope>NUCLEOTIDE SEQUENCE</scope>
    <source>
        <strain evidence="11">18911</strain>
    </source>
</reference>
<evidence type="ECO:0000256" key="7">
    <source>
        <dbReference type="ARBA" id="ARBA00022989"/>
    </source>
</evidence>
<keyword evidence="2" id="KW-1003">Cell membrane</keyword>
<proteinExistence type="inferred from homology"/>
<comment type="similarity">
    <text evidence="1 9">Belongs to the peptidase A8 family.</text>
</comment>
<dbReference type="AlphaFoldDB" id="A0A9D1SH67"/>
<evidence type="ECO:0000256" key="9">
    <source>
        <dbReference type="RuleBase" id="RU004181"/>
    </source>
</evidence>
<keyword evidence="5" id="KW-0064">Aspartyl protease</keyword>
<comment type="caution">
    <text evidence="11">The sequence shown here is derived from an EMBL/GenBank/DDBJ whole genome shotgun (WGS) entry which is preliminary data.</text>
</comment>
<reference evidence="11" key="1">
    <citation type="submission" date="2020-10" db="EMBL/GenBank/DDBJ databases">
        <authorList>
            <person name="Gilroy R."/>
        </authorList>
    </citation>
    <scope>NUCLEOTIDE SEQUENCE</scope>
    <source>
        <strain evidence="11">18911</strain>
    </source>
</reference>
<keyword evidence="6" id="KW-0378">Hydrolase</keyword>
<keyword evidence="8 10" id="KW-0472">Membrane</keyword>
<dbReference type="InterPro" id="IPR001872">
    <property type="entry name" value="Peptidase_A8"/>
</dbReference>
<feature type="transmembrane region" description="Helical" evidence="10">
    <location>
        <begin position="64"/>
        <end position="88"/>
    </location>
</feature>
<dbReference type="PROSITE" id="PS00855">
    <property type="entry name" value="SPASE_II"/>
    <property type="match status" value="1"/>
</dbReference>
<evidence type="ECO:0000256" key="3">
    <source>
        <dbReference type="ARBA" id="ARBA00022670"/>
    </source>
</evidence>
<dbReference type="Pfam" id="PF01252">
    <property type="entry name" value="Peptidase_A8"/>
    <property type="match status" value="1"/>
</dbReference>
<evidence type="ECO:0000313" key="12">
    <source>
        <dbReference type="Proteomes" id="UP000824094"/>
    </source>
</evidence>
<dbReference type="GO" id="GO:0004190">
    <property type="term" value="F:aspartic-type endopeptidase activity"/>
    <property type="evidence" value="ECO:0007669"/>
    <property type="project" value="UniProtKB-KW"/>
</dbReference>
<dbReference type="GO" id="GO:0006508">
    <property type="term" value="P:proteolysis"/>
    <property type="evidence" value="ECO:0007669"/>
    <property type="project" value="UniProtKB-KW"/>
</dbReference>
<feature type="transmembrane region" description="Helical" evidence="10">
    <location>
        <begin position="26"/>
        <end position="44"/>
    </location>
</feature>
<dbReference type="GO" id="GO:0016020">
    <property type="term" value="C:membrane"/>
    <property type="evidence" value="ECO:0007669"/>
    <property type="project" value="InterPro"/>
</dbReference>
<evidence type="ECO:0000256" key="10">
    <source>
        <dbReference type="SAM" id="Phobius"/>
    </source>
</evidence>
<keyword evidence="4 10" id="KW-0812">Transmembrane</keyword>
<keyword evidence="7 10" id="KW-1133">Transmembrane helix</keyword>
<evidence type="ECO:0000256" key="6">
    <source>
        <dbReference type="ARBA" id="ARBA00022801"/>
    </source>
</evidence>
<evidence type="ECO:0000256" key="5">
    <source>
        <dbReference type="ARBA" id="ARBA00022750"/>
    </source>
</evidence>
<feature type="non-terminal residue" evidence="11">
    <location>
        <position position="1"/>
    </location>
</feature>
<evidence type="ECO:0000256" key="4">
    <source>
        <dbReference type="ARBA" id="ARBA00022692"/>
    </source>
</evidence>
<dbReference type="PRINTS" id="PR00781">
    <property type="entry name" value="LIPOSIGPTASE"/>
</dbReference>
<protein>
    <submittedName>
        <fullName evidence="11">Signal peptidase II</fullName>
    </submittedName>
</protein>
<organism evidence="11 12">
    <name type="scientific">Candidatus Stercoripulliclostridium merdigallinarum</name>
    <dbReference type="NCBI Taxonomy" id="2840951"/>
    <lineage>
        <taxon>Bacteria</taxon>
        <taxon>Bacillati</taxon>
        <taxon>Bacillota</taxon>
        <taxon>Clostridia</taxon>
        <taxon>Eubacteriales</taxon>
        <taxon>Candidatus Stercoripulliclostridium</taxon>
    </lineage>
</organism>
<dbReference type="Proteomes" id="UP000824094">
    <property type="component" value="Unassembled WGS sequence"/>
</dbReference>
<feature type="transmembrane region" description="Helical" evidence="10">
    <location>
        <begin position="6"/>
        <end position="21"/>
    </location>
</feature>
<sequence length="107" mass="12284">VLSIISIVVVVFLLVFLIFSVKERNGWLRAALILMIAGGIGNLVDRFMFGYVRDWIYFELIDFAVFNLADSGLTVGCVLLIIFVIFFYRPEDKKKKSDRIDVDSEQK</sequence>
<keyword evidence="3" id="KW-0645">Protease</keyword>